<dbReference type="Gene3D" id="3.40.50.300">
    <property type="entry name" value="P-loop containing nucleotide triphosphate hydrolases"/>
    <property type="match status" value="1"/>
</dbReference>
<reference evidence="3" key="1">
    <citation type="submission" date="2022-11" db="EMBL/GenBank/DDBJ databases">
        <authorList>
            <person name="Petersen C."/>
        </authorList>
    </citation>
    <scope>NUCLEOTIDE SEQUENCE</scope>
    <source>
        <strain evidence="3">IBT 19713</strain>
    </source>
</reference>
<dbReference type="InterPro" id="IPR027417">
    <property type="entry name" value="P-loop_NTPase"/>
</dbReference>
<feature type="region of interest" description="Disordered" evidence="1">
    <location>
        <begin position="50"/>
        <end position="160"/>
    </location>
</feature>
<accession>A0A9W9P7I8</accession>
<feature type="compositionally biased region" description="Low complexity" evidence="1">
    <location>
        <begin position="215"/>
        <end position="225"/>
    </location>
</feature>
<feature type="region of interest" description="Disordered" evidence="1">
    <location>
        <begin position="172"/>
        <end position="225"/>
    </location>
</feature>
<dbReference type="RefSeq" id="XP_058332049.1">
    <property type="nucleotide sequence ID" value="XM_058473046.1"/>
</dbReference>
<protein>
    <recommendedName>
        <fullName evidence="2">AAA+ ATPase domain-containing protein</fullName>
    </recommendedName>
</protein>
<feature type="compositionally biased region" description="Low complexity" evidence="1">
    <location>
        <begin position="178"/>
        <end position="188"/>
    </location>
</feature>
<evidence type="ECO:0000259" key="2">
    <source>
        <dbReference type="SMART" id="SM00382"/>
    </source>
</evidence>
<dbReference type="GeneID" id="83200349"/>
<feature type="domain" description="AAA+ ATPase" evidence="2">
    <location>
        <begin position="583"/>
        <end position="771"/>
    </location>
</feature>
<feature type="compositionally biased region" description="Low complexity" evidence="1">
    <location>
        <begin position="84"/>
        <end position="99"/>
    </location>
</feature>
<feature type="region of interest" description="Disordered" evidence="1">
    <location>
        <begin position="500"/>
        <end position="578"/>
    </location>
</feature>
<dbReference type="GO" id="GO:0005524">
    <property type="term" value="F:ATP binding"/>
    <property type="evidence" value="ECO:0007669"/>
    <property type="project" value="InterPro"/>
</dbReference>
<proteinExistence type="predicted"/>
<dbReference type="GO" id="GO:0003677">
    <property type="term" value="F:DNA binding"/>
    <property type="evidence" value="ECO:0007669"/>
    <property type="project" value="TreeGrafter"/>
</dbReference>
<feature type="region of interest" description="Disordered" evidence="1">
    <location>
        <begin position="669"/>
        <end position="698"/>
    </location>
</feature>
<dbReference type="Proteomes" id="UP001150941">
    <property type="component" value="Unassembled WGS sequence"/>
</dbReference>
<feature type="compositionally biased region" description="Basic residues" evidence="1">
    <location>
        <begin position="117"/>
        <end position="126"/>
    </location>
</feature>
<dbReference type="GO" id="GO:0016887">
    <property type="term" value="F:ATP hydrolysis activity"/>
    <property type="evidence" value="ECO:0007669"/>
    <property type="project" value="InterPro"/>
</dbReference>
<dbReference type="Pfam" id="PF00004">
    <property type="entry name" value="AAA"/>
    <property type="match status" value="1"/>
</dbReference>
<organism evidence="3 4">
    <name type="scientific">Penicillium chermesinum</name>
    <dbReference type="NCBI Taxonomy" id="63820"/>
    <lineage>
        <taxon>Eukaryota</taxon>
        <taxon>Fungi</taxon>
        <taxon>Dikarya</taxon>
        <taxon>Ascomycota</taxon>
        <taxon>Pezizomycotina</taxon>
        <taxon>Eurotiomycetes</taxon>
        <taxon>Eurotiomycetidae</taxon>
        <taxon>Eurotiales</taxon>
        <taxon>Aspergillaceae</taxon>
        <taxon>Penicillium</taxon>
    </lineage>
</organism>
<dbReference type="PANTHER" id="PTHR23389">
    <property type="entry name" value="CHROMOSOME TRANSMISSION FIDELITY FACTOR 18"/>
    <property type="match status" value="1"/>
</dbReference>
<feature type="region of interest" description="Disordered" evidence="1">
    <location>
        <begin position="238"/>
        <end position="307"/>
    </location>
</feature>
<dbReference type="InterPro" id="IPR003959">
    <property type="entry name" value="ATPase_AAA_core"/>
</dbReference>
<dbReference type="SMART" id="SM00382">
    <property type="entry name" value="AAA"/>
    <property type="match status" value="1"/>
</dbReference>
<evidence type="ECO:0000256" key="1">
    <source>
        <dbReference type="SAM" id="MobiDB-lite"/>
    </source>
</evidence>
<dbReference type="AlphaFoldDB" id="A0A9W9P7I8"/>
<dbReference type="GO" id="GO:0005634">
    <property type="term" value="C:nucleus"/>
    <property type="evidence" value="ECO:0007669"/>
    <property type="project" value="TreeGrafter"/>
</dbReference>
<sequence length="1170" mass="129683">MDTVVSPPQGMGHGEPQTIHPFFQQGTRAMIWGAWSAKLTGGITASQAMGGLPRSVPSNEPANVLTAPNPNSSNHTHLPEQPTSLASKPRRSSSPAPEAMEIQPPSPKSPEEDLNSSRRKRRKTEKSKKADRDAPLRAGLSEWLGKEIAPPRPSADTPVVPTATKISDIELPATSTLPGPEEPQQGQPITTSNQVPSAEPTIPAAQSDKERKTLRLNSNGRLLSSPPVAIARPRCIDQCNPQGRENTYSTTPAPPARPANIEQKPAKPTHPFFAKKPSKPQDIMSERSDDTAQDLPEQNTHSEPVAKKVIKPLVTTFPSSRPRKPKFQELLHPLWPTRDLFHVSGIEPCRQLRGDGAMPSTQDYKKSKLAAVSVTDEENALLRSTALARKIGGFYSSSESAPSLLRHPTRSTASGRTIKEAVLAQLATSTVADASRVPVISKLAAVLPEKYSAFDSGKHEHQLWAHKYAPQTAEDVLQMGREAYILRDWLEHLKVTSVDTGKASTGINGQRPRKDKKKKKKQKQKDGLDDFIVSSEEEASEMDNISGSEDELAGDVTVSSHRTVIRPGDRGLSSQHDGEKPRITNAILLSGPSGSGKTASVYAVAKELDYEVFEINPGSRRSARDMLERVGDMTQNHLVHLLNDNGEVSVKTKDSGVVDDSKQNKLVSFFKGPPTKAPQTPQMDTKPGGEPPLTKRSREQKQSLILLEEADILFEEDKQFWTGVLTLISQSRRPIIITCNDESRLPTQDMSLHAILRYQRPPPELAVDYLLLVAACEGHLLKRSALAKLYNGTGFDIRRALADLNFWCQMAVGSTKSGLDWFLPLWPPSSNVDQNGERVRVLSLNTYEAYMGWLNRDLFLQDEPLEAETEALRNTYHWWRLGIQEIEEASGHTDASMMPPEHYASKSKMEQLDMLSREADYSEMRSSLDILCSRCPLGSSKDVLDTSLPPMPTAHRSNYIDAYPLLQTDLAPEYSGLSESIGLTFDTLLSRTFRSPTEDVELDSINRIFKGWSQLAFSRQVYPSAKAGFQKVFEPIMRVRYTATPGRLAPSFESSLSPITEDLAPYIRSIMVFDGRLKEYRDRLYAVWAQDQGGGDKRARTTRASRAALEGSDKAFTRRERWFPDDTNYFLVQGTGMPEWQHALFQMGHFHIQPAAPTPNEEAEMPVVPV</sequence>
<comment type="caution">
    <text evidence="3">The sequence shown here is derived from an EMBL/GenBank/DDBJ whole genome shotgun (WGS) entry which is preliminary data.</text>
</comment>
<name>A0A9W9P7I8_9EURO</name>
<feature type="compositionally biased region" description="Polar residues" evidence="1">
    <location>
        <begin position="239"/>
        <end position="251"/>
    </location>
</feature>
<feature type="compositionally biased region" description="Polar residues" evidence="1">
    <location>
        <begin position="56"/>
        <end position="76"/>
    </location>
</feature>
<reference evidence="3" key="2">
    <citation type="journal article" date="2023" name="IMA Fungus">
        <title>Comparative genomic study of the Penicillium genus elucidates a diverse pangenome and 15 lateral gene transfer events.</title>
        <authorList>
            <person name="Petersen C."/>
            <person name="Sorensen T."/>
            <person name="Nielsen M.R."/>
            <person name="Sondergaard T.E."/>
            <person name="Sorensen J.L."/>
            <person name="Fitzpatrick D.A."/>
            <person name="Frisvad J.C."/>
            <person name="Nielsen K.L."/>
        </authorList>
    </citation>
    <scope>NUCLEOTIDE SEQUENCE</scope>
    <source>
        <strain evidence="3">IBT 19713</strain>
    </source>
</reference>
<dbReference type="SUPFAM" id="SSF52540">
    <property type="entry name" value="P-loop containing nucleoside triphosphate hydrolases"/>
    <property type="match status" value="1"/>
</dbReference>
<gene>
    <name evidence="3" type="ORF">N7468_003749</name>
</gene>
<dbReference type="InterPro" id="IPR003593">
    <property type="entry name" value="AAA+_ATPase"/>
</dbReference>
<dbReference type="OrthoDB" id="9996895at2759"/>
<evidence type="ECO:0000313" key="4">
    <source>
        <dbReference type="Proteomes" id="UP001150941"/>
    </source>
</evidence>
<dbReference type="PANTHER" id="PTHR23389:SF21">
    <property type="entry name" value="ATPASE FAMILY AAA DOMAIN-CONTAINING PROTEIN 5"/>
    <property type="match status" value="1"/>
</dbReference>
<feature type="compositionally biased region" description="Basic residues" evidence="1">
    <location>
        <begin position="511"/>
        <end position="523"/>
    </location>
</feature>
<evidence type="ECO:0000313" key="3">
    <source>
        <dbReference type="EMBL" id="KAJ5239130.1"/>
    </source>
</evidence>
<keyword evidence="4" id="KW-1185">Reference proteome</keyword>
<dbReference type="EMBL" id="JAPQKS010000003">
    <property type="protein sequence ID" value="KAJ5239130.1"/>
    <property type="molecule type" value="Genomic_DNA"/>
</dbReference>